<organism evidence="2 3">
    <name type="scientific">Variovorax defluvii</name>
    <dbReference type="NCBI Taxonomy" id="913761"/>
    <lineage>
        <taxon>Bacteria</taxon>
        <taxon>Pseudomonadati</taxon>
        <taxon>Pseudomonadota</taxon>
        <taxon>Betaproteobacteria</taxon>
        <taxon>Burkholderiales</taxon>
        <taxon>Comamonadaceae</taxon>
        <taxon>Variovorax</taxon>
    </lineage>
</organism>
<sequence>MKRTPAPGPSGRRARRSRGRSGAAAGAAANSPIPSKDSNDTGPSHGWSPDRSDIERANERPGGSIEAVSSHADPGGIEAPEELRDTQEPKGVPFE</sequence>
<reference evidence="3" key="1">
    <citation type="journal article" date="2019" name="Int. J. Syst. Evol. Microbiol.">
        <title>The Global Catalogue of Microorganisms (GCM) 10K type strain sequencing project: providing services to taxonomists for standard genome sequencing and annotation.</title>
        <authorList>
            <consortium name="The Broad Institute Genomics Platform"/>
            <consortium name="The Broad Institute Genome Sequencing Center for Infectious Disease"/>
            <person name="Wu L."/>
            <person name="Ma J."/>
        </authorList>
    </citation>
    <scope>NUCLEOTIDE SEQUENCE [LARGE SCALE GENOMIC DNA]</scope>
    <source>
        <strain evidence="3">JCM 17804</strain>
    </source>
</reference>
<feature type="compositionally biased region" description="Basic and acidic residues" evidence="1">
    <location>
        <begin position="48"/>
        <end position="59"/>
    </location>
</feature>
<evidence type="ECO:0000313" key="2">
    <source>
        <dbReference type="EMBL" id="GAA4354550.1"/>
    </source>
</evidence>
<dbReference type="Proteomes" id="UP001500975">
    <property type="component" value="Unassembled WGS sequence"/>
</dbReference>
<proteinExistence type="predicted"/>
<keyword evidence="3" id="KW-1185">Reference proteome</keyword>
<accession>A0ABP8IA34</accession>
<comment type="caution">
    <text evidence="2">The sequence shown here is derived from an EMBL/GenBank/DDBJ whole genome shotgun (WGS) entry which is preliminary data.</text>
</comment>
<gene>
    <name evidence="2" type="ORF">GCM10023165_45850</name>
</gene>
<feature type="region of interest" description="Disordered" evidence="1">
    <location>
        <begin position="1"/>
        <end position="95"/>
    </location>
</feature>
<dbReference type="EMBL" id="BAABGJ010000080">
    <property type="protein sequence ID" value="GAA4354550.1"/>
    <property type="molecule type" value="Genomic_DNA"/>
</dbReference>
<evidence type="ECO:0000256" key="1">
    <source>
        <dbReference type="SAM" id="MobiDB-lite"/>
    </source>
</evidence>
<feature type="compositionally biased region" description="Low complexity" evidence="1">
    <location>
        <begin position="20"/>
        <end position="35"/>
    </location>
</feature>
<evidence type="ECO:0000313" key="3">
    <source>
        <dbReference type="Proteomes" id="UP001500975"/>
    </source>
</evidence>
<name>A0ABP8IA34_9BURK</name>
<dbReference type="RefSeq" id="WP_345540873.1">
    <property type="nucleotide sequence ID" value="NZ_BAABGJ010000080.1"/>
</dbReference>
<protein>
    <submittedName>
        <fullName evidence="2">Uncharacterized protein</fullName>
    </submittedName>
</protein>